<feature type="region of interest" description="Disordered" evidence="1">
    <location>
        <begin position="144"/>
        <end position="197"/>
    </location>
</feature>
<evidence type="ECO:0000313" key="3">
    <source>
        <dbReference type="Proteomes" id="UP000007799"/>
    </source>
</evidence>
<dbReference type="AlphaFoldDB" id="F2UT42"/>
<dbReference type="PANTHER" id="PTHR16230:SF3">
    <property type="entry name" value="BIOGENESIS OF LYSOSOMAL ORGANELLES COMPLEX-1, SUBUNIT 4, CAPPUCCINO"/>
    <property type="match status" value="1"/>
</dbReference>
<feature type="compositionally biased region" description="Low complexity" evidence="1">
    <location>
        <begin position="145"/>
        <end position="159"/>
    </location>
</feature>
<sequence length="197" mass="21013">MDIMADQQRDTTAAAVVVDVDGMARACAACVDARTPTSDKDLGDITESADQLLARIDAYGGLLQALTMERQEMETATLPMLKANCDRLVELFHKIDQIEAVVNIVRGRMQDVEAELNAVDKKPKSTSVVTGMFRSLRAGFLGRRSASPSSSSSSSSSSSAPPPGGIAVEPDPNWQPPQLWSTPDIFPATTPPPPATQ</sequence>
<name>F2UT42_SALR5</name>
<reference evidence="2" key="1">
    <citation type="submission" date="2009-08" db="EMBL/GenBank/DDBJ databases">
        <title>Annotation of Salpingoeca rosetta.</title>
        <authorList>
            <consortium name="The Broad Institute Genome Sequencing Platform"/>
            <person name="Russ C."/>
            <person name="Cuomo C."/>
            <person name="Burger G."/>
            <person name="Gray M.W."/>
            <person name="Holland P.W.H."/>
            <person name="King N."/>
            <person name="Lang F.B.F."/>
            <person name="Roger A.J."/>
            <person name="Ruiz-Trillo I."/>
            <person name="Young S.K."/>
            <person name="Zeng Q."/>
            <person name="Gargeya S."/>
            <person name="Alvarado L."/>
            <person name="Berlin A."/>
            <person name="Chapman S.B."/>
            <person name="Chen Z."/>
            <person name="Freedman E."/>
            <person name="Gellesch M."/>
            <person name="Goldberg J."/>
            <person name="Griggs A."/>
            <person name="Gujja S."/>
            <person name="Heilman E."/>
            <person name="Heiman D."/>
            <person name="Howarth C."/>
            <person name="Mehta T."/>
            <person name="Neiman D."/>
            <person name="Pearson M."/>
            <person name="Roberts A."/>
            <person name="Saif S."/>
            <person name="Shea T."/>
            <person name="Shenoy N."/>
            <person name="Sisk P."/>
            <person name="Stolte C."/>
            <person name="Sykes S."/>
            <person name="White J."/>
            <person name="Yandava C."/>
            <person name="Haas B."/>
            <person name="Nusbaum C."/>
            <person name="Birren B."/>
        </authorList>
    </citation>
    <scope>NUCLEOTIDE SEQUENCE [LARGE SCALE GENOMIC DNA]</scope>
    <source>
        <strain evidence="2">ATCC 50818</strain>
    </source>
</reference>
<keyword evidence="3" id="KW-1185">Reference proteome</keyword>
<dbReference type="InterPro" id="IPR024857">
    <property type="entry name" value="Cappuccino"/>
</dbReference>
<gene>
    <name evidence="2" type="ORF">PTSG_11338</name>
</gene>
<protein>
    <recommendedName>
        <fullName evidence="4">Biogenesis of lysosome-related organelles complex 1 subunit 4</fullName>
    </recommendedName>
</protein>
<organism evidence="3">
    <name type="scientific">Salpingoeca rosetta (strain ATCC 50818 / BSB-021)</name>
    <dbReference type="NCBI Taxonomy" id="946362"/>
    <lineage>
        <taxon>Eukaryota</taxon>
        <taxon>Choanoflagellata</taxon>
        <taxon>Craspedida</taxon>
        <taxon>Salpingoecidae</taxon>
        <taxon>Salpingoeca</taxon>
    </lineage>
</organism>
<dbReference type="KEGG" id="sre:PTSG_11338"/>
<proteinExistence type="predicted"/>
<evidence type="ECO:0008006" key="4">
    <source>
        <dbReference type="Google" id="ProtNLM"/>
    </source>
</evidence>
<dbReference type="EMBL" id="GL832997">
    <property type="protein sequence ID" value="EGD81301.1"/>
    <property type="molecule type" value="Genomic_DNA"/>
</dbReference>
<evidence type="ECO:0000256" key="1">
    <source>
        <dbReference type="SAM" id="MobiDB-lite"/>
    </source>
</evidence>
<dbReference type="InParanoid" id="F2UT42"/>
<dbReference type="GO" id="GO:0031083">
    <property type="term" value="C:BLOC-1 complex"/>
    <property type="evidence" value="ECO:0007669"/>
    <property type="project" value="TreeGrafter"/>
</dbReference>
<evidence type="ECO:0000313" key="2">
    <source>
        <dbReference type="EMBL" id="EGD81301.1"/>
    </source>
</evidence>
<dbReference type="PANTHER" id="PTHR16230">
    <property type="entry name" value="CAPPUCCINO"/>
    <property type="match status" value="1"/>
</dbReference>
<accession>F2UT42</accession>
<dbReference type="GeneID" id="16068222"/>
<dbReference type="OrthoDB" id="2372305at2759"/>
<dbReference type="RefSeq" id="XP_004987697.1">
    <property type="nucleotide sequence ID" value="XM_004987640.1"/>
</dbReference>
<dbReference type="Proteomes" id="UP000007799">
    <property type="component" value="Unassembled WGS sequence"/>
</dbReference>